<evidence type="ECO:0000256" key="2">
    <source>
        <dbReference type="ARBA" id="ARBA00023002"/>
    </source>
</evidence>
<dbReference type="Gene3D" id="3.40.50.720">
    <property type="entry name" value="NAD(P)-binding Rossmann-like Domain"/>
    <property type="match status" value="2"/>
</dbReference>
<reference evidence="7 8" key="1">
    <citation type="submission" date="2010-05" db="EMBL/GenBank/DDBJ databases">
        <authorList>
            <person name="Qin X."/>
            <person name="Bachman B."/>
            <person name="Battles P."/>
            <person name="Bell A."/>
            <person name="Bess C."/>
            <person name="Bickham C."/>
            <person name="Chaboub L."/>
            <person name="Chen D."/>
            <person name="Coyle M."/>
            <person name="Deiros D.R."/>
            <person name="Dinh H."/>
            <person name="Forbes L."/>
            <person name="Fowler G."/>
            <person name="Francisco L."/>
            <person name="Fu Q."/>
            <person name="Gubbala S."/>
            <person name="Hale W."/>
            <person name="Han Y."/>
            <person name="Hemphill L."/>
            <person name="Highlander S.K."/>
            <person name="Hirani K."/>
            <person name="Hogues M."/>
            <person name="Jackson L."/>
            <person name="Jakkamsetti A."/>
            <person name="Javaid M."/>
            <person name="Jiang H."/>
            <person name="Korchina V."/>
            <person name="Kovar C."/>
            <person name="Lara F."/>
            <person name="Lee S."/>
            <person name="Mata R."/>
            <person name="Mathew T."/>
            <person name="Moen C."/>
            <person name="Morales K."/>
            <person name="Munidasa M."/>
            <person name="Nazareth L."/>
            <person name="Ngo R."/>
            <person name="Nguyen L."/>
            <person name="Okwuonu G."/>
            <person name="Ongeri F."/>
            <person name="Patil S."/>
            <person name="Petrosino J."/>
            <person name="Pham C."/>
            <person name="Pham P."/>
            <person name="Pu L.-L."/>
            <person name="Puazo M."/>
            <person name="Raj R."/>
            <person name="Reid J."/>
            <person name="Rouhana J."/>
            <person name="Saada N."/>
            <person name="Shang Y."/>
            <person name="Simmons D."/>
            <person name="Thornton R."/>
            <person name="Warren J."/>
            <person name="Weissenberger G."/>
            <person name="Zhang J."/>
            <person name="Zhang L."/>
            <person name="Zhou C."/>
            <person name="Zhu D."/>
            <person name="Muzny D."/>
            <person name="Worley K."/>
            <person name="Gibbs R."/>
        </authorList>
    </citation>
    <scope>NUCLEOTIDE SEQUENCE [LARGE SCALE GENOMIC DNA]</scope>
    <source>
        <strain evidence="7 8">NAP08</strain>
    </source>
</reference>
<dbReference type="PANTHER" id="PTHR43333:SF1">
    <property type="entry name" value="D-ISOMER SPECIFIC 2-HYDROXYACID DEHYDROGENASE NAD-BINDING DOMAIN-CONTAINING PROTEIN"/>
    <property type="match status" value="1"/>
</dbReference>
<dbReference type="GO" id="GO:0033711">
    <property type="term" value="F:4-phosphoerythronate dehydrogenase activity"/>
    <property type="evidence" value="ECO:0007669"/>
    <property type="project" value="UniProtKB-EC"/>
</dbReference>
<evidence type="ECO:0000313" key="7">
    <source>
        <dbReference type="EMBL" id="EFH06151.1"/>
    </source>
</evidence>
<comment type="similarity">
    <text evidence="1 4">Belongs to the D-isomer specific 2-hydroxyacid dehydrogenase family.</text>
</comment>
<dbReference type="EMBL" id="ADNX01000075">
    <property type="protein sequence ID" value="EFH06151.1"/>
    <property type="molecule type" value="Genomic_DNA"/>
</dbReference>
<evidence type="ECO:0000259" key="5">
    <source>
        <dbReference type="Pfam" id="PF00389"/>
    </source>
</evidence>
<dbReference type="EC" id="1.1.1.290" evidence="7"/>
<dbReference type="PANTHER" id="PTHR43333">
    <property type="entry name" value="2-HACID_DH_C DOMAIN-CONTAINING PROTEIN"/>
    <property type="match status" value="1"/>
</dbReference>
<evidence type="ECO:0000256" key="4">
    <source>
        <dbReference type="RuleBase" id="RU003719"/>
    </source>
</evidence>
<dbReference type="HOGENOM" id="CLU_019796_1_0_9"/>
<dbReference type="SUPFAM" id="SSF51735">
    <property type="entry name" value="NAD(P)-binding Rossmann-fold domains"/>
    <property type="match status" value="1"/>
</dbReference>
<proteinExistence type="inferred from homology"/>
<evidence type="ECO:0000259" key="6">
    <source>
        <dbReference type="Pfam" id="PF02826"/>
    </source>
</evidence>
<evidence type="ECO:0000313" key="8">
    <source>
        <dbReference type="Proteomes" id="UP000003227"/>
    </source>
</evidence>
<dbReference type="GO" id="GO:0051287">
    <property type="term" value="F:NAD binding"/>
    <property type="evidence" value="ECO:0007669"/>
    <property type="project" value="InterPro"/>
</dbReference>
<dbReference type="InterPro" id="IPR006139">
    <property type="entry name" value="D-isomer_2_OHA_DH_cat_dom"/>
</dbReference>
<dbReference type="InterPro" id="IPR036291">
    <property type="entry name" value="NAD(P)-bd_dom_sf"/>
</dbReference>
<keyword evidence="3" id="KW-0520">NAD</keyword>
<dbReference type="Pfam" id="PF00389">
    <property type="entry name" value="2-Hacid_dh"/>
    <property type="match status" value="1"/>
</dbReference>
<feature type="domain" description="D-isomer specific 2-hydroxyacid dehydrogenase NAD-binding" evidence="6">
    <location>
        <begin position="112"/>
        <end position="281"/>
    </location>
</feature>
<comment type="caution">
    <text evidence="7">The sequence shown here is derived from an EMBL/GenBank/DDBJ whole genome shotgun (WGS) entry which is preliminary data.</text>
</comment>
<accession>D5Q7H1</accession>
<dbReference type="AlphaFoldDB" id="D5Q7H1"/>
<gene>
    <name evidence="7" type="primary">pdxB</name>
    <name evidence="7" type="ORF">HMPREF0220_2855</name>
</gene>
<feature type="domain" description="D-isomer specific 2-hydroxyacid dehydrogenase catalytic" evidence="5">
    <location>
        <begin position="36"/>
        <end position="314"/>
    </location>
</feature>
<evidence type="ECO:0000256" key="1">
    <source>
        <dbReference type="ARBA" id="ARBA00005854"/>
    </source>
</evidence>
<name>D5Q7H1_CLODI</name>
<dbReference type="SUPFAM" id="SSF52283">
    <property type="entry name" value="Formate/glycerate dehydrogenase catalytic domain-like"/>
    <property type="match status" value="1"/>
</dbReference>
<sequence length="320" mass="36946">MSRWRRFEMKVLFTINYGKEKFDKIRDLGYDVIHYSEDIIENNEDVNTADVLVTYNPFERLDISKMKNLQYIQTTSVGIDQLPKEEVLKRNIKIANNRGGYSVPIGESIVLYILEIYKNSAKFFKQQQNKEWKMDFSVSELYGQRVGFLGTGTISSEAAKRLKAFGLEIWGVNTAGSSKKYFDKCFATEDMNIVFEECDIVVVAMPSTKSTDGIVNKDMFKLMKDGSVFINVGRGNTVNQKDLEECIEKFRGVALDVFESEPLNKDNKLWECENVIVTPHNSWVSDKNKERTFNMVYNNLKHYILENKPVDNVVDISRGY</sequence>
<keyword evidence="2 4" id="KW-0560">Oxidoreductase</keyword>
<dbReference type="Proteomes" id="UP000003227">
    <property type="component" value="Unassembled WGS sequence"/>
</dbReference>
<protein>
    <submittedName>
        <fullName evidence="7">4-phosphoerythronate dehydrogenase</fullName>
        <ecNumber evidence="7">1.1.1.290</ecNumber>
    </submittedName>
</protein>
<dbReference type="Pfam" id="PF02826">
    <property type="entry name" value="2-Hacid_dh_C"/>
    <property type="match status" value="1"/>
</dbReference>
<dbReference type="CDD" id="cd12155">
    <property type="entry name" value="PGDH_1"/>
    <property type="match status" value="1"/>
</dbReference>
<dbReference type="InterPro" id="IPR006140">
    <property type="entry name" value="D-isomer_DH_NAD-bd"/>
</dbReference>
<organism evidence="7 8">
    <name type="scientific">Clostridioides difficile NAP08</name>
    <dbReference type="NCBI Taxonomy" id="525259"/>
    <lineage>
        <taxon>Bacteria</taxon>
        <taxon>Bacillati</taxon>
        <taxon>Bacillota</taxon>
        <taxon>Clostridia</taxon>
        <taxon>Peptostreptococcales</taxon>
        <taxon>Peptostreptococcaceae</taxon>
        <taxon>Clostridioides</taxon>
    </lineage>
</organism>
<evidence type="ECO:0000256" key="3">
    <source>
        <dbReference type="ARBA" id="ARBA00023027"/>
    </source>
</evidence>